<dbReference type="EC" id="3.5.-.-" evidence="2"/>
<dbReference type="Gene3D" id="3.10.310.70">
    <property type="match status" value="1"/>
</dbReference>
<proteinExistence type="predicted"/>
<protein>
    <submittedName>
        <fullName evidence="2">Amidohydrolase</fullName>
        <ecNumber evidence="2">3.5.-.-</ecNumber>
    </submittedName>
</protein>
<dbReference type="GO" id="GO:0016787">
    <property type="term" value="F:hydrolase activity"/>
    <property type="evidence" value="ECO:0007669"/>
    <property type="project" value="UniProtKB-KW"/>
</dbReference>
<dbReference type="EMBL" id="JBHUOL010000006">
    <property type="protein sequence ID" value="MFD2907595.1"/>
    <property type="molecule type" value="Genomic_DNA"/>
</dbReference>
<evidence type="ECO:0000313" key="3">
    <source>
        <dbReference type="Proteomes" id="UP001597549"/>
    </source>
</evidence>
<dbReference type="CDD" id="cd01300">
    <property type="entry name" value="YtcJ_like"/>
    <property type="match status" value="1"/>
</dbReference>
<dbReference type="SUPFAM" id="SSF51556">
    <property type="entry name" value="Metallo-dependent hydrolases"/>
    <property type="match status" value="1"/>
</dbReference>
<feature type="domain" description="Amidohydrolase 3" evidence="1">
    <location>
        <begin position="77"/>
        <end position="566"/>
    </location>
</feature>
<reference evidence="3" key="1">
    <citation type="journal article" date="2019" name="Int. J. Syst. Evol. Microbiol.">
        <title>The Global Catalogue of Microorganisms (GCM) 10K type strain sequencing project: providing services to taxonomists for standard genome sequencing and annotation.</title>
        <authorList>
            <consortium name="The Broad Institute Genomics Platform"/>
            <consortium name="The Broad Institute Genome Sequencing Center for Infectious Disease"/>
            <person name="Wu L."/>
            <person name="Ma J."/>
        </authorList>
    </citation>
    <scope>NUCLEOTIDE SEQUENCE [LARGE SCALE GENOMIC DNA]</scope>
    <source>
        <strain evidence="3">KCTC 52644</strain>
    </source>
</reference>
<evidence type="ECO:0000259" key="1">
    <source>
        <dbReference type="Pfam" id="PF07969"/>
    </source>
</evidence>
<evidence type="ECO:0000313" key="2">
    <source>
        <dbReference type="EMBL" id="MFD2907595.1"/>
    </source>
</evidence>
<dbReference type="PANTHER" id="PTHR22642">
    <property type="entry name" value="IMIDAZOLONEPROPIONASE"/>
    <property type="match status" value="1"/>
</dbReference>
<dbReference type="SUPFAM" id="SSF51338">
    <property type="entry name" value="Composite domain of metallo-dependent hydrolases"/>
    <property type="match status" value="1"/>
</dbReference>
<name>A0ABW5Z5G9_9FLAO</name>
<keyword evidence="3" id="KW-1185">Reference proteome</keyword>
<sequence>MRQILYAFVLFSFFSCKENDTIISAKTSEIFYNGDILTMEEDTPKYVEAVVIQNGKIVFVGSKSDAESKFKDSKKTDLKGKTLLPGFIDPHSHFGMVSNTMGQVDLNPEPVGKIKNIDDILQNLKEYKEKNKIPDDEWIFGWGYDDGQLTEKRHPTKKDIDKVLPNNPVYLQHTSGHMGVANSLGLKELNTSSDSKDPDGGTIVRFPNSNDPTGLVQETAMYPFVRLMMEKLDSKQAEFFDTTQDYYASNGITTAHDGMTSRESITFFQSQADAGKMKIDLVTLAGYSELDSNLADTSLLFKTYKNGFKTQGTKIVADGSPQGKTAFFSKPFLTEVPGCHHDCRGLPSLSQEAINKLFETAYAKDNQLFIHCNGDASIDMVLLAHKLACEKLNQPLDKDRRTIVIHSQFVRPEQLDTFVKYNMEPSFFTNHAYFWGDIHVQNLGKERADFSSPMVSAKKLGLKPTNHSDATVTPIDPIFTLWTAVNRVSRSGEIIGQAERTTPYLALQAITSFASYELFDENLKGTLSTGKLADFVILDKNPLKVPPMEIKNIKVVETIKEGKSIYKK</sequence>
<keyword evidence="2" id="KW-0378">Hydrolase</keyword>
<dbReference type="InterPro" id="IPR033932">
    <property type="entry name" value="YtcJ-like"/>
</dbReference>
<gene>
    <name evidence="2" type="ORF">ACFSX9_02490</name>
</gene>
<dbReference type="Gene3D" id="2.30.40.10">
    <property type="entry name" value="Urease, subunit C, domain 1"/>
    <property type="match status" value="1"/>
</dbReference>
<dbReference type="PROSITE" id="PS51257">
    <property type="entry name" value="PROKAR_LIPOPROTEIN"/>
    <property type="match status" value="1"/>
</dbReference>
<dbReference type="InterPro" id="IPR032466">
    <property type="entry name" value="Metal_Hydrolase"/>
</dbReference>
<dbReference type="InterPro" id="IPR013108">
    <property type="entry name" value="Amidohydro_3"/>
</dbReference>
<dbReference type="InterPro" id="IPR011059">
    <property type="entry name" value="Metal-dep_hydrolase_composite"/>
</dbReference>
<dbReference type="Gene3D" id="3.20.20.140">
    <property type="entry name" value="Metal-dependent hydrolases"/>
    <property type="match status" value="1"/>
</dbReference>
<dbReference type="PANTHER" id="PTHR22642:SF2">
    <property type="entry name" value="PROTEIN LONG AFTER FAR-RED 3"/>
    <property type="match status" value="1"/>
</dbReference>
<dbReference type="RefSeq" id="WP_379803969.1">
    <property type="nucleotide sequence ID" value="NZ_JBHUOL010000006.1"/>
</dbReference>
<organism evidence="2 3">
    <name type="scientific">Flavobacterium ardleyense</name>
    <dbReference type="NCBI Taxonomy" id="2038737"/>
    <lineage>
        <taxon>Bacteria</taxon>
        <taxon>Pseudomonadati</taxon>
        <taxon>Bacteroidota</taxon>
        <taxon>Flavobacteriia</taxon>
        <taxon>Flavobacteriales</taxon>
        <taxon>Flavobacteriaceae</taxon>
        <taxon>Flavobacterium</taxon>
    </lineage>
</organism>
<comment type="caution">
    <text evidence="2">The sequence shown here is derived from an EMBL/GenBank/DDBJ whole genome shotgun (WGS) entry which is preliminary data.</text>
</comment>
<accession>A0ABW5Z5G9</accession>
<dbReference type="Proteomes" id="UP001597549">
    <property type="component" value="Unassembled WGS sequence"/>
</dbReference>
<dbReference type="Pfam" id="PF07969">
    <property type="entry name" value="Amidohydro_3"/>
    <property type="match status" value="1"/>
</dbReference>